<evidence type="ECO:0000259" key="2">
    <source>
        <dbReference type="SMART" id="SM00852"/>
    </source>
</evidence>
<dbReference type="Pfam" id="PF00994">
    <property type="entry name" value="MoCF_biosynth"/>
    <property type="match status" value="1"/>
</dbReference>
<protein>
    <recommendedName>
        <fullName evidence="1">CinA-like protein</fullName>
    </recommendedName>
</protein>
<name>A0ABT4UNE2_9BACT</name>
<sequence length="416" mass="45354">MSVKASIITIGDELLIGQVIDTNSAVIAQLLNGIGISVSLRLAVGDDKVNILDALNTAESQSDIIIITGGLGPTADDITKPLLCEYFGGTLIENKEARENVISIFTKANRPVTERNLTQALVPDVCTMLLNVRGTAPGMLFRKNNKVYFSLPGVPHEMNGLMQSHVLPYLYDHYPLQVIAHRTMTTAGIPESSIADHIKSFEEALPHYIKLAYLPNYGLVRLRLTGTGNSISDINTRLDQQFSELQSLLKDHIVSNRDETMQETVARLLQQQNKTLGTAESCTGGYIAHLVTSMAGSSNYYLGSVVSYANSVKHDILNVSQESLDTVGAVSEPVVIDMVNGILNRLKTDYAIATSGIMGPGGGTDTKPVGTVWVAVGNKNKIVTQCFKLRYERQKNIEVTAIYALNLLRKFMVENN</sequence>
<dbReference type="InterPro" id="IPR036425">
    <property type="entry name" value="MoaB/Mog-like_dom_sf"/>
</dbReference>
<dbReference type="Pfam" id="PF18146">
    <property type="entry name" value="CinA_KH"/>
    <property type="match status" value="1"/>
</dbReference>
<accession>A0ABT4UNE2</accession>
<dbReference type="PANTHER" id="PTHR13939:SF0">
    <property type="entry name" value="NMN AMIDOHYDROLASE-LIKE PROTEIN YFAY"/>
    <property type="match status" value="1"/>
</dbReference>
<evidence type="ECO:0000256" key="1">
    <source>
        <dbReference type="HAMAP-Rule" id="MF_00226"/>
    </source>
</evidence>
<dbReference type="InterPro" id="IPR041424">
    <property type="entry name" value="CinA_KH"/>
</dbReference>
<keyword evidence="4" id="KW-1185">Reference proteome</keyword>
<dbReference type="SUPFAM" id="SSF142433">
    <property type="entry name" value="CinA-like"/>
    <property type="match status" value="1"/>
</dbReference>
<dbReference type="NCBIfam" id="TIGR00200">
    <property type="entry name" value="cinA_nterm"/>
    <property type="match status" value="1"/>
</dbReference>
<reference evidence="3 4" key="1">
    <citation type="submission" date="2022-12" db="EMBL/GenBank/DDBJ databases">
        <title>Chitinophagaceae gen. sp. nov., a new member of the family Chitinophagaceae, isolated from soil in a chemical factory.</title>
        <authorList>
            <person name="Ke Z."/>
        </authorList>
    </citation>
    <scope>NUCLEOTIDE SEQUENCE [LARGE SCALE GENOMIC DNA]</scope>
    <source>
        <strain evidence="3 4">LY-5</strain>
    </source>
</reference>
<dbReference type="SUPFAM" id="SSF53218">
    <property type="entry name" value="Molybdenum cofactor biosynthesis proteins"/>
    <property type="match status" value="1"/>
</dbReference>
<evidence type="ECO:0000313" key="4">
    <source>
        <dbReference type="Proteomes" id="UP001210231"/>
    </source>
</evidence>
<proteinExistence type="inferred from homology"/>
<feature type="domain" description="MoaB/Mog" evidence="2">
    <location>
        <begin position="6"/>
        <end position="172"/>
    </location>
</feature>
<dbReference type="Gene3D" id="3.90.950.20">
    <property type="entry name" value="CinA-like"/>
    <property type="match status" value="1"/>
</dbReference>
<dbReference type="InterPro" id="IPR036653">
    <property type="entry name" value="CinA-like_C"/>
</dbReference>
<dbReference type="PANTHER" id="PTHR13939">
    <property type="entry name" value="NICOTINAMIDE-NUCLEOTIDE AMIDOHYDROLASE PNCC"/>
    <property type="match status" value="1"/>
</dbReference>
<dbReference type="HAMAP" id="MF_00226_B">
    <property type="entry name" value="CinA_B"/>
    <property type="match status" value="1"/>
</dbReference>
<organism evidence="3 4">
    <name type="scientific">Polluticaenibacter yanchengensis</name>
    <dbReference type="NCBI Taxonomy" id="3014562"/>
    <lineage>
        <taxon>Bacteria</taxon>
        <taxon>Pseudomonadati</taxon>
        <taxon>Bacteroidota</taxon>
        <taxon>Chitinophagia</taxon>
        <taxon>Chitinophagales</taxon>
        <taxon>Chitinophagaceae</taxon>
        <taxon>Polluticaenibacter</taxon>
    </lineage>
</organism>
<dbReference type="PIRSF" id="PIRSF006728">
    <property type="entry name" value="CinA"/>
    <property type="match status" value="1"/>
</dbReference>
<dbReference type="Pfam" id="PF02464">
    <property type="entry name" value="CinA"/>
    <property type="match status" value="1"/>
</dbReference>
<gene>
    <name evidence="3" type="ORF">O3P16_16260</name>
</gene>
<dbReference type="Proteomes" id="UP001210231">
    <property type="component" value="Unassembled WGS sequence"/>
</dbReference>
<dbReference type="EMBL" id="JAQGEF010000028">
    <property type="protein sequence ID" value="MDA3616372.1"/>
    <property type="molecule type" value="Genomic_DNA"/>
</dbReference>
<dbReference type="SMART" id="SM00852">
    <property type="entry name" value="MoCF_biosynth"/>
    <property type="match status" value="1"/>
</dbReference>
<dbReference type="InterPro" id="IPR001453">
    <property type="entry name" value="MoaB/Mog_dom"/>
</dbReference>
<dbReference type="InterPro" id="IPR050101">
    <property type="entry name" value="CinA"/>
</dbReference>
<comment type="caution">
    <text evidence="3">The sequence shown here is derived from an EMBL/GenBank/DDBJ whole genome shotgun (WGS) entry which is preliminary data.</text>
</comment>
<dbReference type="InterPro" id="IPR008135">
    <property type="entry name" value="Competence-induced_CinA"/>
</dbReference>
<dbReference type="CDD" id="cd00885">
    <property type="entry name" value="cinA"/>
    <property type="match status" value="1"/>
</dbReference>
<dbReference type="NCBIfam" id="TIGR00199">
    <property type="entry name" value="PncC_domain"/>
    <property type="match status" value="1"/>
</dbReference>
<dbReference type="Gene3D" id="3.40.980.10">
    <property type="entry name" value="MoaB/Mog-like domain"/>
    <property type="match status" value="1"/>
</dbReference>
<comment type="similarity">
    <text evidence="1">Belongs to the CinA family.</text>
</comment>
<dbReference type="RefSeq" id="WP_407032701.1">
    <property type="nucleotide sequence ID" value="NZ_JAQGEF010000028.1"/>
</dbReference>
<evidence type="ECO:0000313" key="3">
    <source>
        <dbReference type="EMBL" id="MDA3616372.1"/>
    </source>
</evidence>
<dbReference type="InterPro" id="IPR008136">
    <property type="entry name" value="CinA_C"/>
</dbReference>